<dbReference type="InterPro" id="IPR018747">
    <property type="entry name" value="DUF2299"/>
</dbReference>
<dbReference type="PATRIC" id="fig|1006006.8.peg.869"/>
<sequence length="163" mass="18324">MNDSEKVLDDKLRGWLGDLGLKVWTPAGAKEHLHLSSTPQQGGPVIDVIRPTNLTPFYIVGMGIGIHQSHQDSLRKMSTSERKSFINEIKYFLLEMELDVAFFPLNQEIPQVINVSKIVMMNGLKANKFLEAYYAVKNGGAYVLMRFAESFGNQAEKVDTKYG</sequence>
<dbReference type="AlphaFoldDB" id="F4G2C8"/>
<dbReference type="KEGG" id="mcn:Mcup_0871"/>
<proteinExistence type="predicted"/>
<dbReference type="GeneID" id="10493062"/>
<dbReference type="RefSeq" id="WP_013737474.1">
    <property type="nucleotide sequence ID" value="NC_015435.1"/>
</dbReference>
<dbReference type="Gene3D" id="3.30.1460.10">
    <property type="match status" value="1"/>
</dbReference>
<evidence type="ECO:0000313" key="2">
    <source>
        <dbReference type="Proteomes" id="UP000007812"/>
    </source>
</evidence>
<protein>
    <recommendedName>
        <fullName evidence="3">DUF2299 domain-containing protein</fullName>
    </recommendedName>
</protein>
<evidence type="ECO:0000313" key="1">
    <source>
        <dbReference type="EMBL" id="AEB94976.1"/>
    </source>
</evidence>
<dbReference type="Proteomes" id="UP000007812">
    <property type="component" value="Chromosome"/>
</dbReference>
<dbReference type="eggNOG" id="arCOG01713">
    <property type="taxonomic scope" value="Archaea"/>
</dbReference>
<dbReference type="HOGENOM" id="CLU_137738_0_0_2"/>
<dbReference type="Pfam" id="PF10061">
    <property type="entry name" value="DUF2299"/>
    <property type="match status" value="1"/>
</dbReference>
<dbReference type="EMBL" id="CP002656">
    <property type="protein sequence ID" value="AEB94976.1"/>
    <property type="molecule type" value="Genomic_DNA"/>
</dbReference>
<dbReference type="CDD" id="cd17510">
    <property type="entry name" value="T3SC_YbjN-like_2"/>
    <property type="match status" value="1"/>
</dbReference>
<keyword evidence="2" id="KW-1185">Reference proteome</keyword>
<name>F4G2C8_METCR</name>
<dbReference type="STRING" id="1006006.Mcup_0871"/>
<accession>F4G2C8</accession>
<dbReference type="OrthoDB" id="33206at2157"/>
<organism evidence="1 2">
    <name type="scientific">Metallosphaera cuprina (strain Ar-4)</name>
    <dbReference type="NCBI Taxonomy" id="1006006"/>
    <lineage>
        <taxon>Archaea</taxon>
        <taxon>Thermoproteota</taxon>
        <taxon>Thermoprotei</taxon>
        <taxon>Sulfolobales</taxon>
        <taxon>Sulfolobaceae</taxon>
        <taxon>Metallosphaera</taxon>
    </lineage>
</organism>
<gene>
    <name evidence="1" type="ordered locus">Mcup_0871</name>
</gene>
<reference evidence="1 2" key="1">
    <citation type="journal article" date="2011" name="J. Bacteriol.">
        <title>Complete genome sequence of Metallosphaera cuprina, a metal sulfide-oxidizing archaeon from a hot spring.</title>
        <authorList>
            <person name="Liu L.J."/>
            <person name="You X.Y."/>
            <person name="Zheng H."/>
            <person name="Wang S."/>
            <person name="Jiang C.Y."/>
            <person name="Liu S.J."/>
        </authorList>
    </citation>
    <scope>NUCLEOTIDE SEQUENCE [LARGE SCALE GENOMIC DNA]</scope>
    <source>
        <strain evidence="1 2">Ar-4</strain>
    </source>
</reference>
<evidence type="ECO:0008006" key="3">
    <source>
        <dbReference type="Google" id="ProtNLM"/>
    </source>
</evidence>